<evidence type="ECO:0000313" key="3">
    <source>
        <dbReference type="Proteomes" id="UP000295832"/>
    </source>
</evidence>
<evidence type="ECO:0000256" key="1">
    <source>
        <dbReference type="SAM" id="Phobius"/>
    </source>
</evidence>
<keyword evidence="1" id="KW-1133">Transmembrane helix</keyword>
<dbReference type="RefSeq" id="WP_166667936.1">
    <property type="nucleotide sequence ID" value="NZ_SOEG01000015.1"/>
</dbReference>
<gene>
    <name evidence="2" type="ORF">C7959_1154</name>
</gene>
<keyword evidence="1" id="KW-0472">Membrane</keyword>
<name>A0A4R8H055_9FIRM</name>
<reference evidence="2 3" key="1">
    <citation type="submission" date="2019-03" db="EMBL/GenBank/DDBJ databases">
        <title>Subsurface microbial communities from deep shales in Ohio and West Virginia, USA.</title>
        <authorList>
            <person name="Wrighton K."/>
        </authorList>
    </citation>
    <scope>NUCLEOTIDE SEQUENCE [LARGE SCALE GENOMIC DNA]</scope>
    <source>
        <strain evidence="2 3">MSL 6dP</strain>
    </source>
</reference>
<proteinExistence type="predicted"/>
<organism evidence="2 3">
    <name type="scientific">Orenia marismortui</name>
    <dbReference type="NCBI Taxonomy" id="46469"/>
    <lineage>
        <taxon>Bacteria</taxon>
        <taxon>Bacillati</taxon>
        <taxon>Bacillota</taxon>
        <taxon>Clostridia</taxon>
        <taxon>Halanaerobiales</taxon>
        <taxon>Halobacteroidaceae</taxon>
        <taxon>Orenia</taxon>
    </lineage>
</organism>
<feature type="transmembrane region" description="Helical" evidence="1">
    <location>
        <begin position="30"/>
        <end position="47"/>
    </location>
</feature>
<keyword evidence="1" id="KW-0812">Transmembrane</keyword>
<accession>A0A4R8H055</accession>
<comment type="caution">
    <text evidence="2">The sequence shown here is derived from an EMBL/GenBank/DDBJ whole genome shotgun (WGS) entry which is preliminary data.</text>
</comment>
<keyword evidence="3" id="KW-1185">Reference proteome</keyword>
<evidence type="ECO:0000313" key="2">
    <source>
        <dbReference type="EMBL" id="TDX51128.1"/>
    </source>
</evidence>
<protein>
    <submittedName>
        <fullName evidence="2">Uncharacterized protein</fullName>
    </submittedName>
</protein>
<sequence>MSILIFFMIIVLLFLTLVFRIRKLKGVRFLLVLIISFILSYNLYFKITKGFFPALKQFNPLLNYIFFQEDLYSPVVVDDFLFYRKGYKKEYSLKIKYVDTYRVYFSVEPKYLPEDYKFKGKIKAEFFYKEEKIREQIITSINGSWLVNPRSTNVKDTQVLNHISLLKFKIPLKGKYKNKIKLRLTVLEPDMQLKSFAEYIKLYVGVTSLDNS</sequence>
<dbReference type="EMBL" id="SOEG01000015">
    <property type="protein sequence ID" value="TDX51128.1"/>
    <property type="molecule type" value="Genomic_DNA"/>
</dbReference>
<dbReference type="Proteomes" id="UP000295832">
    <property type="component" value="Unassembled WGS sequence"/>
</dbReference>
<dbReference type="AlphaFoldDB" id="A0A4R8H055"/>